<gene>
    <name evidence="2" type="primary">gb11652</name>
    <name evidence="2" type="ORF">PR202_gb11652</name>
</gene>
<evidence type="ECO:0000313" key="2">
    <source>
        <dbReference type="EMBL" id="GJN23951.1"/>
    </source>
</evidence>
<feature type="compositionally biased region" description="Basic and acidic residues" evidence="1">
    <location>
        <begin position="101"/>
        <end position="118"/>
    </location>
</feature>
<dbReference type="Proteomes" id="UP001054889">
    <property type="component" value="Unassembled WGS sequence"/>
</dbReference>
<reference evidence="2" key="2">
    <citation type="submission" date="2021-12" db="EMBL/GenBank/DDBJ databases">
        <title>Resequencing data analysis of finger millet.</title>
        <authorList>
            <person name="Hatakeyama M."/>
            <person name="Aluri S."/>
            <person name="Balachadran M.T."/>
            <person name="Sivarajan S.R."/>
            <person name="Poveda L."/>
            <person name="Shimizu-Inatsugi R."/>
            <person name="Schlapbach R."/>
            <person name="Sreeman S.M."/>
            <person name="Shimizu K.K."/>
        </authorList>
    </citation>
    <scope>NUCLEOTIDE SEQUENCE</scope>
</reference>
<comment type="caution">
    <text evidence="2">The sequence shown here is derived from an EMBL/GenBank/DDBJ whole genome shotgun (WGS) entry which is preliminary data.</text>
</comment>
<evidence type="ECO:0000256" key="1">
    <source>
        <dbReference type="SAM" id="MobiDB-lite"/>
    </source>
</evidence>
<reference evidence="2" key="1">
    <citation type="journal article" date="2018" name="DNA Res.">
        <title>Multiple hybrid de novo genome assembly of finger millet, an orphan allotetraploid crop.</title>
        <authorList>
            <person name="Hatakeyama M."/>
            <person name="Aluri S."/>
            <person name="Balachadran M.T."/>
            <person name="Sivarajan S.R."/>
            <person name="Patrignani A."/>
            <person name="Gruter S."/>
            <person name="Poveda L."/>
            <person name="Shimizu-Inatsugi R."/>
            <person name="Baeten J."/>
            <person name="Francoijs K.J."/>
            <person name="Nataraja K.N."/>
            <person name="Reddy Y.A.N."/>
            <person name="Phadnis S."/>
            <person name="Ravikumar R.L."/>
            <person name="Schlapbach R."/>
            <person name="Sreeman S.M."/>
            <person name="Shimizu K.K."/>
        </authorList>
    </citation>
    <scope>NUCLEOTIDE SEQUENCE</scope>
</reference>
<protein>
    <submittedName>
        <fullName evidence="2">Uncharacterized protein</fullName>
    </submittedName>
</protein>
<keyword evidence="3" id="KW-1185">Reference proteome</keyword>
<name>A0AAV5EN06_ELECO</name>
<feature type="region of interest" description="Disordered" evidence="1">
    <location>
        <begin position="62"/>
        <end position="207"/>
    </location>
</feature>
<sequence length="582" mass="63513">MKKIVFDIPAGTKEFPASAMDSEKINRLVIDGVLQDQQTGGWIESIGQRFSQPPVDQITNLDVYVSNPPLPPTPRKKSPTQPSISKRRKAHIEDSDEEESLAERIARLQGEAKKKTSEKTSTTRQTMNASEKEQARPSESSKTNPVREASDTMDIPRPTSPPSKVSGLKFKRHTRSIGGMSFEEVPTQSSVPKKNQDTPSVKSFRDDIPGSKRSYELLQKKFIEGDENLRWSLAALQKDAEVVTQYAYPEEKPPRCRDLMTRLQGAPGRLKEHARHVAKLAGAQVLAIAKSHIPSIELDVVAEGFVLAAALVPPITVMIVSGWLPSVVTFVVDITTPASFIFVLSQIYSLGIHAPSLAIFVDAASLAITDFARAQIPSRAHLSAPARGFRSRSRPTSRARALLVSHDRISVFSSQKQSYTIAARSSLAAVAARSSLAAAVMYRPPCSHAAAAGQSGSRRDAAAISSPIRQVPQGFQNLEANPFEGAMDFTGLGMTQHPMIPTGFRGRIPQDRFSPDDFVSDDMSPAAPLPTPATDDVDAAVTQDVVGRPDGKKKEKHKLRQRSTIEALDYLVEKMTQADVKN</sequence>
<organism evidence="2 3">
    <name type="scientific">Eleusine coracana subsp. coracana</name>
    <dbReference type="NCBI Taxonomy" id="191504"/>
    <lineage>
        <taxon>Eukaryota</taxon>
        <taxon>Viridiplantae</taxon>
        <taxon>Streptophyta</taxon>
        <taxon>Embryophyta</taxon>
        <taxon>Tracheophyta</taxon>
        <taxon>Spermatophyta</taxon>
        <taxon>Magnoliopsida</taxon>
        <taxon>Liliopsida</taxon>
        <taxon>Poales</taxon>
        <taxon>Poaceae</taxon>
        <taxon>PACMAD clade</taxon>
        <taxon>Chloridoideae</taxon>
        <taxon>Cynodonteae</taxon>
        <taxon>Eleusininae</taxon>
        <taxon>Eleusine</taxon>
    </lineage>
</organism>
<dbReference type="EMBL" id="BQKI01000076">
    <property type="protein sequence ID" value="GJN23951.1"/>
    <property type="molecule type" value="Genomic_DNA"/>
</dbReference>
<proteinExistence type="predicted"/>
<evidence type="ECO:0000313" key="3">
    <source>
        <dbReference type="Proteomes" id="UP001054889"/>
    </source>
</evidence>
<accession>A0AAV5EN06</accession>
<feature type="compositionally biased region" description="Polar residues" evidence="1">
    <location>
        <begin position="186"/>
        <end position="201"/>
    </location>
</feature>
<dbReference type="AlphaFoldDB" id="A0AAV5EN06"/>